<dbReference type="GO" id="GO:0016787">
    <property type="term" value="F:hydrolase activity"/>
    <property type="evidence" value="ECO:0007669"/>
    <property type="project" value="UniProtKB-KW"/>
</dbReference>
<protein>
    <submittedName>
        <fullName evidence="3">Acyloxyacyl hydrolase</fullName>
    </submittedName>
</protein>
<feature type="signal peptide" evidence="2">
    <location>
        <begin position="1"/>
        <end position="19"/>
    </location>
</feature>
<dbReference type="Proteomes" id="UP000500826">
    <property type="component" value="Chromosome"/>
</dbReference>
<evidence type="ECO:0000256" key="2">
    <source>
        <dbReference type="SAM" id="SignalP"/>
    </source>
</evidence>
<reference evidence="3 4" key="1">
    <citation type="submission" date="2020-05" db="EMBL/GenBank/DDBJ databases">
        <title>Ramlibacter rhizophilus sp. nov., isolated from rhizosphere soil of national flower Mugunghwa from South Korea.</title>
        <authorList>
            <person name="Zheng-Fei Y."/>
            <person name="Huan T."/>
        </authorList>
    </citation>
    <scope>NUCLEOTIDE SEQUENCE [LARGE SCALE GENOMIC DNA]</scope>
    <source>
        <strain evidence="3 4">H242</strain>
    </source>
</reference>
<keyword evidence="3" id="KW-0378">Hydrolase</keyword>
<dbReference type="Pfam" id="PF09411">
    <property type="entry name" value="PagL"/>
    <property type="match status" value="1"/>
</dbReference>
<dbReference type="Gene3D" id="2.40.160.20">
    <property type="match status" value="1"/>
</dbReference>
<dbReference type="SUPFAM" id="SSF56925">
    <property type="entry name" value="OMPA-like"/>
    <property type="match status" value="1"/>
</dbReference>
<evidence type="ECO:0000313" key="3">
    <source>
        <dbReference type="EMBL" id="QJW83264.1"/>
    </source>
</evidence>
<sequence length="178" mass="19566">MKRKIASLLAVLALPAAQAMDFTPDGTFATVGVAPHQTVTVGTGLLWDWDWKAERQATLTAHTELIVAGWRADAVGGGSQTPGQLAVLPVLHMQLDRGRSPWFLEFGIGASFTNKIYRTPNKVTSTRWNFYDMLGAGYSFGAGRKQEIGLRYVHISNPGAKKPNPGEDFLQLRYGMRF</sequence>
<feature type="chain" id="PRO_5046955755" evidence="2">
    <location>
        <begin position="20"/>
        <end position="178"/>
    </location>
</feature>
<dbReference type="InterPro" id="IPR011250">
    <property type="entry name" value="OMP/PagP_B-barrel"/>
</dbReference>
<accession>A0ABX6NZM1</accession>
<dbReference type="EMBL" id="CP053418">
    <property type="protein sequence ID" value="QJW83264.1"/>
    <property type="molecule type" value="Genomic_DNA"/>
</dbReference>
<reference evidence="3 4" key="2">
    <citation type="submission" date="2020-05" db="EMBL/GenBank/DDBJ databases">
        <authorList>
            <person name="Khan S.A."/>
            <person name="Jeon C.O."/>
            <person name="Chun B.H."/>
        </authorList>
    </citation>
    <scope>NUCLEOTIDE SEQUENCE [LARGE SCALE GENOMIC DNA]</scope>
    <source>
        <strain evidence="3 4">H242</strain>
    </source>
</reference>
<evidence type="ECO:0000313" key="4">
    <source>
        <dbReference type="Proteomes" id="UP000500826"/>
    </source>
</evidence>
<keyword evidence="2" id="KW-0732">Signal</keyword>
<comment type="subcellular location">
    <subcellularLocation>
        <location evidence="1">Cell outer membrane</location>
    </subcellularLocation>
</comment>
<evidence type="ECO:0000256" key="1">
    <source>
        <dbReference type="ARBA" id="ARBA00004442"/>
    </source>
</evidence>
<dbReference type="InterPro" id="IPR018550">
    <property type="entry name" value="Lipid-A_deacylase-rel"/>
</dbReference>
<name>A0ABX6NZM1_9BURK</name>
<keyword evidence="4" id="KW-1185">Reference proteome</keyword>
<gene>
    <name evidence="3" type="ORF">HK414_00345</name>
</gene>
<proteinExistence type="predicted"/>
<organism evidence="3 4">
    <name type="scientific">Ramlibacter terrae</name>
    <dbReference type="NCBI Taxonomy" id="2732511"/>
    <lineage>
        <taxon>Bacteria</taxon>
        <taxon>Pseudomonadati</taxon>
        <taxon>Pseudomonadota</taxon>
        <taxon>Betaproteobacteria</taxon>
        <taxon>Burkholderiales</taxon>
        <taxon>Comamonadaceae</taxon>
        <taxon>Ramlibacter</taxon>
    </lineage>
</organism>